<evidence type="ECO:0000256" key="1">
    <source>
        <dbReference type="SAM" id="Phobius"/>
    </source>
</evidence>
<keyword evidence="3" id="KW-1185">Reference proteome</keyword>
<organism evidence="2 3">
    <name type="scientific">Petrotoga sibirica</name>
    <dbReference type="NCBI Taxonomy" id="156202"/>
    <lineage>
        <taxon>Bacteria</taxon>
        <taxon>Thermotogati</taxon>
        <taxon>Thermotogota</taxon>
        <taxon>Thermotogae</taxon>
        <taxon>Petrotogales</taxon>
        <taxon>Petrotogaceae</taxon>
        <taxon>Petrotoga</taxon>
    </lineage>
</organism>
<accession>A0A4R8F244</accession>
<dbReference type="EMBL" id="SODZ01000004">
    <property type="protein sequence ID" value="TDX16191.1"/>
    <property type="molecule type" value="Genomic_DNA"/>
</dbReference>
<dbReference type="Pfam" id="PF12822">
    <property type="entry name" value="ECF_trnsprt"/>
    <property type="match status" value="1"/>
</dbReference>
<feature type="transmembrane region" description="Helical" evidence="1">
    <location>
        <begin position="110"/>
        <end position="133"/>
    </location>
</feature>
<feature type="transmembrane region" description="Helical" evidence="1">
    <location>
        <begin position="145"/>
        <end position="166"/>
    </location>
</feature>
<dbReference type="Gene3D" id="1.10.1760.20">
    <property type="match status" value="1"/>
</dbReference>
<dbReference type="InterPro" id="IPR024529">
    <property type="entry name" value="ECF_trnsprt_substrate-spec"/>
</dbReference>
<dbReference type="Proteomes" id="UP000294817">
    <property type="component" value="Unassembled WGS sequence"/>
</dbReference>
<gene>
    <name evidence="2" type="ORF">C8D74_10410</name>
</gene>
<keyword evidence="1" id="KW-0812">Transmembrane</keyword>
<dbReference type="RefSeq" id="WP_103875841.1">
    <property type="nucleotide sequence ID" value="NZ_SODZ01000004.1"/>
</dbReference>
<keyword evidence="1" id="KW-0472">Membrane</keyword>
<dbReference type="GO" id="GO:0022857">
    <property type="term" value="F:transmembrane transporter activity"/>
    <property type="evidence" value="ECO:0007669"/>
    <property type="project" value="InterPro"/>
</dbReference>
<feature type="transmembrane region" description="Helical" evidence="1">
    <location>
        <begin position="20"/>
        <end position="47"/>
    </location>
</feature>
<protein>
    <submittedName>
        <fullName evidence="2">Uncharacterized protein DUF3816</fullName>
    </submittedName>
</protein>
<dbReference type="AlphaFoldDB" id="A0A4R8F244"/>
<comment type="caution">
    <text evidence="2">The sequence shown here is derived from an EMBL/GenBank/DDBJ whole genome shotgun (WGS) entry which is preliminary data.</text>
</comment>
<reference evidence="2 3" key="1">
    <citation type="submission" date="2019-03" db="EMBL/GenBank/DDBJ databases">
        <title>Genomic Encyclopedia of Type Strains, Phase IV (KMG-IV): sequencing the most valuable type-strain genomes for metagenomic binning, comparative biology and taxonomic classification.</title>
        <authorList>
            <person name="Goeker M."/>
        </authorList>
    </citation>
    <scope>NUCLEOTIDE SEQUENCE [LARGE SCALE GENOMIC DNA]</scope>
    <source>
        <strain evidence="2 3">DSM 13575</strain>
    </source>
</reference>
<name>A0A4R8F244_9BACT</name>
<evidence type="ECO:0000313" key="3">
    <source>
        <dbReference type="Proteomes" id="UP000294817"/>
    </source>
</evidence>
<sequence length="186" mass="20447">MKNSASQHTAVKRVARSPVYIALGVVVFSFLVHSIGNPMLGIIILPLHFVALMAGIMEGATIGLLVGALMPVLNFLLFGMPPFPVFIFMTIEVATYGFISGLLNKKNIYLDLLVSMLIGRGVYMVAYYTIGLILNINLSPLTSILMSYVFGIPGIILQLIFIPMIVKRMPFSIRANSEAKKRQNKL</sequence>
<feature type="transmembrane region" description="Helical" evidence="1">
    <location>
        <begin position="83"/>
        <end position="103"/>
    </location>
</feature>
<proteinExistence type="predicted"/>
<evidence type="ECO:0000313" key="2">
    <source>
        <dbReference type="EMBL" id="TDX16191.1"/>
    </source>
</evidence>
<keyword evidence="1" id="KW-1133">Transmembrane helix</keyword>